<accession>A0A830E960</accession>
<dbReference type="NCBIfam" id="TIGR00304">
    <property type="entry name" value="TIGR00304 family membrane protein"/>
    <property type="match status" value="1"/>
</dbReference>
<evidence type="ECO:0000313" key="5">
    <source>
        <dbReference type="Proteomes" id="UP001060771"/>
    </source>
</evidence>
<dbReference type="Proteomes" id="UP001060771">
    <property type="component" value="Chromosome"/>
</dbReference>
<reference evidence="5" key="3">
    <citation type="submission" date="2022-09" db="EMBL/GenBank/DDBJ databases">
        <title>Complete genome sequence of Vulcanisaeta souniana.</title>
        <authorList>
            <person name="Kato S."/>
            <person name="Itoh T."/>
            <person name="Ohkuma M."/>
        </authorList>
    </citation>
    <scope>NUCLEOTIDE SEQUENCE [LARGE SCALE GENOMIC DNA]</scope>
    <source>
        <strain evidence="5">JCM 11219</strain>
    </source>
</reference>
<dbReference type="InterPro" id="IPR002849">
    <property type="entry name" value="DUF131"/>
</dbReference>
<evidence type="ECO:0008006" key="6">
    <source>
        <dbReference type="Google" id="ProtNLM"/>
    </source>
</evidence>
<dbReference type="OrthoDB" id="137740at2157"/>
<proteinExistence type="predicted"/>
<reference evidence="3" key="1">
    <citation type="journal article" date="2014" name="Int. J. Syst. Evol. Microbiol.">
        <title>Complete genome sequence of Corynebacterium casei LMG S-19264T (=DSM 44701T), isolated from a smear-ripened cheese.</title>
        <authorList>
            <consortium name="US DOE Joint Genome Institute (JGI-PGF)"/>
            <person name="Walter F."/>
            <person name="Albersmeier A."/>
            <person name="Kalinowski J."/>
            <person name="Ruckert C."/>
        </authorList>
    </citation>
    <scope>NUCLEOTIDE SEQUENCE</scope>
    <source>
        <strain evidence="3">JCM 11219</strain>
    </source>
</reference>
<organism evidence="3 4">
    <name type="scientific">Vulcanisaeta souniana JCM 11219</name>
    <dbReference type="NCBI Taxonomy" id="1293586"/>
    <lineage>
        <taxon>Archaea</taxon>
        <taxon>Thermoproteota</taxon>
        <taxon>Thermoprotei</taxon>
        <taxon>Thermoproteales</taxon>
        <taxon>Thermoproteaceae</taxon>
        <taxon>Vulcanisaeta</taxon>
    </lineage>
</organism>
<dbReference type="Pfam" id="PF01998">
    <property type="entry name" value="DUF131"/>
    <property type="match status" value="1"/>
</dbReference>
<dbReference type="Proteomes" id="UP000657075">
    <property type="component" value="Unassembled WGS sequence"/>
</dbReference>
<dbReference type="RefSeq" id="WP_188603862.1">
    <property type="nucleotide sequence ID" value="NZ_AP026830.1"/>
</dbReference>
<dbReference type="EMBL" id="BMNM01000010">
    <property type="protein sequence ID" value="GGI83766.1"/>
    <property type="molecule type" value="Genomic_DNA"/>
</dbReference>
<reference evidence="3" key="2">
    <citation type="submission" date="2020-09" db="EMBL/GenBank/DDBJ databases">
        <authorList>
            <person name="Sun Q."/>
            <person name="Ohkuma M."/>
        </authorList>
    </citation>
    <scope>NUCLEOTIDE SEQUENCE</scope>
    <source>
        <strain evidence="3">JCM 11219</strain>
    </source>
</reference>
<keyword evidence="1" id="KW-0472">Membrane</keyword>
<keyword evidence="1" id="KW-0812">Transmembrane</keyword>
<sequence>MDIAYIMSLAVLLSIVMALLGVILIIIDAMREQKREENKEEEKKEKEGKKTSVGGVVLIGPIPIVFGNDSSVIKWAMVLTIIVVVLFILLTLL</sequence>
<keyword evidence="5" id="KW-1185">Reference proteome</keyword>
<dbReference type="GeneID" id="76207627"/>
<feature type="transmembrane region" description="Helical" evidence="1">
    <location>
        <begin position="6"/>
        <end position="27"/>
    </location>
</feature>
<gene>
    <name evidence="3" type="ORF">GCM10007112_20680</name>
    <name evidence="2" type="ORF">Vsou_20830</name>
</gene>
<evidence type="ECO:0000313" key="3">
    <source>
        <dbReference type="EMBL" id="GGI83766.1"/>
    </source>
</evidence>
<reference evidence="2" key="4">
    <citation type="journal article" date="2023" name="Microbiol. Resour. Announc.">
        <title>Complete Genome Sequence of Vulcanisaeta souniana Strain IC-059, a Hyperthermophilic Archaeon Isolated from Hot Spring Water in Japan.</title>
        <authorList>
            <person name="Kato S."/>
            <person name="Itoh T."/>
            <person name="Wu L."/>
            <person name="Ma J."/>
            <person name="Ohkuma M."/>
        </authorList>
    </citation>
    <scope>NUCLEOTIDE SEQUENCE</scope>
    <source>
        <strain evidence="2">JCM 11219</strain>
    </source>
</reference>
<evidence type="ECO:0000256" key="1">
    <source>
        <dbReference type="SAM" id="Phobius"/>
    </source>
</evidence>
<protein>
    <recommendedName>
        <fullName evidence="6">TIGR00304 family protein</fullName>
    </recommendedName>
</protein>
<dbReference type="EMBL" id="AP026830">
    <property type="protein sequence ID" value="BDR92990.1"/>
    <property type="molecule type" value="Genomic_DNA"/>
</dbReference>
<feature type="transmembrane region" description="Helical" evidence="1">
    <location>
        <begin position="72"/>
        <end position="92"/>
    </location>
</feature>
<name>A0A830E960_9CREN</name>
<evidence type="ECO:0000313" key="2">
    <source>
        <dbReference type="EMBL" id="BDR92990.1"/>
    </source>
</evidence>
<dbReference type="AlphaFoldDB" id="A0A830E960"/>
<evidence type="ECO:0000313" key="4">
    <source>
        <dbReference type="Proteomes" id="UP000657075"/>
    </source>
</evidence>
<keyword evidence="1" id="KW-1133">Transmembrane helix</keyword>